<dbReference type="GO" id="GO:0042597">
    <property type="term" value="C:periplasmic space"/>
    <property type="evidence" value="ECO:0007669"/>
    <property type="project" value="UniProtKB-SubCell"/>
</dbReference>
<dbReference type="KEGG" id="pbh:AAW51_0165"/>
<dbReference type="Pfam" id="PF01547">
    <property type="entry name" value="SBP_bac_1"/>
    <property type="match status" value="1"/>
</dbReference>
<dbReference type="InterPro" id="IPR006059">
    <property type="entry name" value="SBP"/>
</dbReference>
<dbReference type="Proteomes" id="UP000035352">
    <property type="component" value="Chromosome"/>
</dbReference>
<proteinExistence type="inferred from homology"/>
<dbReference type="SUPFAM" id="SSF53850">
    <property type="entry name" value="Periplasmic binding protein-like II"/>
    <property type="match status" value="1"/>
</dbReference>
<evidence type="ECO:0000313" key="4">
    <source>
        <dbReference type="EMBL" id="AKJ26856.1"/>
    </source>
</evidence>
<name>A0A0G3BHM7_9BURK</name>
<comment type="subcellular location">
    <subcellularLocation>
        <location evidence="1">Periplasm</location>
    </subcellularLocation>
</comment>
<dbReference type="CDD" id="cd13585">
    <property type="entry name" value="PBP2_TMBP_like"/>
    <property type="match status" value="1"/>
</dbReference>
<dbReference type="InterPro" id="IPR050490">
    <property type="entry name" value="Bact_solute-bd_prot1"/>
</dbReference>
<accession>A0A0G3BHM7</accession>
<keyword evidence="3" id="KW-0732">Signal</keyword>
<feature type="signal peptide" evidence="3">
    <location>
        <begin position="1"/>
        <end position="23"/>
    </location>
</feature>
<comment type="similarity">
    <text evidence="2">Belongs to the bacterial solute-binding protein 1 family.</text>
</comment>
<dbReference type="PANTHER" id="PTHR43649">
    <property type="entry name" value="ARABINOSE-BINDING PROTEIN-RELATED"/>
    <property type="match status" value="1"/>
</dbReference>
<dbReference type="PATRIC" id="fig|413882.6.peg.171"/>
<sequence>MKQLNLCLALAVAAAATTTSAGAATELVVATVNNGHMIEMQKLSRHFEQAHPDIKLKWVTLEEGVLRQRVTTDIATKGGQFDIMTIGMYETPIWGKKGWLKELKPDASYDLDDLLPAIRAGLSVDGKLYAAPFYGESSMTMYRADLVKKAGATMPEQPSWEQLRDIAAKVHDPKAGVYGMCLRGKPGWGDNMAFLSTMVNTFGGQWFDMQWKPQLTSKPWKDAVGFYVDVLKKYGPPGASANSFNENLALFNEGKCGMWIDATIAASFVSDAKQSKVADKVAFAQAPTAVTPKGANWLWAWALAIPASSQKAEAAQKFIHWATSKDYVKLVGKEVGWANVPTGTRKSTYAMPEFQQAAKFAQAELKAISTANPTDSTLPKSPYVGVQFAAIPEFQAIGVAVGQQMSAALSGRVSVDQALTASQTAAEREMRRAGYYK</sequence>
<reference evidence="4 5" key="1">
    <citation type="submission" date="2015-05" db="EMBL/GenBank/DDBJ databases">
        <authorList>
            <person name="Tang B."/>
            <person name="Yu Y."/>
        </authorList>
    </citation>
    <scope>NUCLEOTIDE SEQUENCE [LARGE SCALE GENOMIC DNA]</scope>
    <source>
        <strain evidence="4 5">DSM 7029</strain>
    </source>
</reference>
<organism evidence="4 5">
    <name type="scientific">Caldimonas brevitalea</name>
    <dbReference type="NCBI Taxonomy" id="413882"/>
    <lineage>
        <taxon>Bacteria</taxon>
        <taxon>Pseudomonadati</taxon>
        <taxon>Pseudomonadota</taxon>
        <taxon>Betaproteobacteria</taxon>
        <taxon>Burkholderiales</taxon>
        <taxon>Sphaerotilaceae</taxon>
        <taxon>Caldimonas</taxon>
    </lineage>
</organism>
<keyword evidence="5" id="KW-1185">Reference proteome</keyword>
<evidence type="ECO:0000256" key="3">
    <source>
        <dbReference type="SAM" id="SignalP"/>
    </source>
</evidence>
<dbReference type="STRING" id="413882.AAW51_0165"/>
<feature type="chain" id="PRO_5002551907" evidence="3">
    <location>
        <begin position="24"/>
        <end position="437"/>
    </location>
</feature>
<gene>
    <name evidence="4" type="primary">smoE</name>
    <name evidence="4" type="ORF">AAW51_0165</name>
</gene>
<dbReference type="Gene3D" id="3.40.190.10">
    <property type="entry name" value="Periplasmic binding protein-like II"/>
    <property type="match status" value="2"/>
</dbReference>
<dbReference type="EMBL" id="CP011371">
    <property type="protein sequence ID" value="AKJ26856.1"/>
    <property type="molecule type" value="Genomic_DNA"/>
</dbReference>
<evidence type="ECO:0000313" key="5">
    <source>
        <dbReference type="Proteomes" id="UP000035352"/>
    </source>
</evidence>
<evidence type="ECO:0000256" key="1">
    <source>
        <dbReference type="ARBA" id="ARBA00004418"/>
    </source>
</evidence>
<dbReference type="AlphaFoldDB" id="A0A0G3BHM7"/>
<dbReference type="PANTHER" id="PTHR43649:SF12">
    <property type="entry name" value="DIACETYLCHITOBIOSE BINDING PROTEIN DASA"/>
    <property type="match status" value="1"/>
</dbReference>
<dbReference type="OrthoDB" id="9804061at2"/>
<dbReference type="RefSeq" id="WP_047193104.1">
    <property type="nucleotide sequence ID" value="NZ_CP011371.1"/>
</dbReference>
<evidence type="ECO:0000256" key="2">
    <source>
        <dbReference type="ARBA" id="ARBA00008520"/>
    </source>
</evidence>
<protein>
    <submittedName>
        <fullName evidence="4">Sugar ABC transporter substrate-binding protein</fullName>
    </submittedName>
</protein>